<dbReference type="SUPFAM" id="SSF55729">
    <property type="entry name" value="Acyl-CoA N-acyltransferases (Nat)"/>
    <property type="match status" value="1"/>
</dbReference>
<evidence type="ECO:0000259" key="1">
    <source>
        <dbReference type="PROSITE" id="PS51186"/>
    </source>
</evidence>
<dbReference type="PROSITE" id="PS51186">
    <property type="entry name" value="GNAT"/>
    <property type="match status" value="1"/>
</dbReference>
<proteinExistence type="predicted"/>
<name>A0A0D6ELS1_SPOSA</name>
<keyword evidence="3" id="KW-1185">Reference proteome</keyword>
<organism evidence="2 3">
    <name type="scientific">Sporidiobolus salmonicolor</name>
    <name type="common">Yeast-like fungus</name>
    <name type="synonym">Sporobolomyces salmonicolor</name>
    <dbReference type="NCBI Taxonomy" id="5005"/>
    <lineage>
        <taxon>Eukaryota</taxon>
        <taxon>Fungi</taxon>
        <taxon>Dikarya</taxon>
        <taxon>Basidiomycota</taxon>
        <taxon>Pucciniomycotina</taxon>
        <taxon>Microbotryomycetes</taxon>
        <taxon>Sporidiobolales</taxon>
        <taxon>Sporidiobolaceae</taxon>
        <taxon>Sporobolomyces</taxon>
    </lineage>
</organism>
<accession>A0A0D6ELS1</accession>
<feature type="non-terminal residue" evidence="2">
    <location>
        <position position="1"/>
    </location>
</feature>
<dbReference type="Pfam" id="PF13302">
    <property type="entry name" value="Acetyltransf_3"/>
    <property type="match status" value="1"/>
</dbReference>
<dbReference type="CDD" id="cd04301">
    <property type="entry name" value="NAT_SF"/>
    <property type="match status" value="1"/>
</dbReference>
<feature type="domain" description="N-acetyltransferase" evidence="1">
    <location>
        <begin position="12"/>
        <end position="203"/>
    </location>
</feature>
<sequence length="219" mass="24757">MLAGPSFHTSRLVYRAANPGADDAFWLDLFSDPQVLFGTLGSVPLPFGQTSVDRLNKYLGEAALSVIACLPAEDANEGEVKPGVPVGWFCLNKMRDPHRKTSFGLAIHAKHQGKGYGKEAMEWLLEMAFLRFGLNKVEVRSLFRALFRDRRPFLTFGVNPQGEVFSWNVPAQKVYQSLGFVEEGRKRQSLFQEGEFRDELMYGLLASEWRERNANKLKP</sequence>
<dbReference type="PANTHER" id="PTHR43415:SF3">
    <property type="entry name" value="GNAT-FAMILY ACETYLTRANSFERASE"/>
    <property type="match status" value="1"/>
</dbReference>
<gene>
    <name evidence="2" type="primary">SPOSA6832_02636</name>
</gene>
<protein>
    <submittedName>
        <fullName evidence="2">SPOSA6832_02636-mRNA-1:cds</fullName>
    </submittedName>
</protein>
<dbReference type="OrthoDB" id="630895at2759"/>
<dbReference type="PANTHER" id="PTHR43415">
    <property type="entry name" value="SPERMIDINE N(1)-ACETYLTRANSFERASE"/>
    <property type="match status" value="1"/>
</dbReference>
<dbReference type="GO" id="GO:0016747">
    <property type="term" value="F:acyltransferase activity, transferring groups other than amino-acyl groups"/>
    <property type="evidence" value="ECO:0007669"/>
    <property type="project" value="InterPro"/>
</dbReference>
<dbReference type="InterPro" id="IPR000182">
    <property type="entry name" value="GNAT_dom"/>
</dbReference>
<evidence type="ECO:0000313" key="2">
    <source>
        <dbReference type="EMBL" id="CEQ40967.1"/>
    </source>
</evidence>
<reference evidence="3" key="1">
    <citation type="submission" date="2015-02" db="EMBL/GenBank/DDBJ databases">
        <authorList>
            <person name="Gon?alves P."/>
        </authorList>
    </citation>
    <scope>NUCLEOTIDE SEQUENCE [LARGE SCALE GENOMIC DNA]</scope>
</reference>
<dbReference type="AlphaFoldDB" id="A0A0D6ELS1"/>
<evidence type="ECO:0000313" key="3">
    <source>
        <dbReference type="Proteomes" id="UP000243876"/>
    </source>
</evidence>
<dbReference type="Proteomes" id="UP000243876">
    <property type="component" value="Unassembled WGS sequence"/>
</dbReference>
<dbReference type="EMBL" id="CENE01000010">
    <property type="protein sequence ID" value="CEQ40967.1"/>
    <property type="molecule type" value="Genomic_DNA"/>
</dbReference>
<dbReference type="InterPro" id="IPR016181">
    <property type="entry name" value="Acyl_CoA_acyltransferase"/>
</dbReference>
<dbReference type="Gene3D" id="3.40.630.30">
    <property type="match status" value="1"/>
</dbReference>